<reference evidence="1" key="1">
    <citation type="submission" date="2021-04" db="EMBL/GenBank/DDBJ databases">
        <title>Genomic sequence of Actinosynnema pretiosum subsp. pretiosum ATCC 31280 (C-14919).</title>
        <authorList>
            <person name="Bai L."/>
            <person name="Wang X."/>
            <person name="Xiao Y."/>
        </authorList>
    </citation>
    <scope>NUCLEOTIDE SEQUENCE</scope>
    <source>
        <strain evidence="1">ATCC 31280</strain>
    </source>
</reference>
<dbReference type="AlphaFoldDB" id="A0AA45L9T3"/>
<name>A0AA45L9T3_9PSEU</name>
<dbReference type="Proteomes" id="UP000677152">
    <property type="component" value="Chromosome"/>
</dbReference>
<evidence type="ECO:0000313" key="2">
    <source>
        <dbReference type="Proteomes" id="UP000677152"/>
    </source>
</evidence>
<protein>
    <submittedName>
        <fullName evidence="1">Uncharacterized protein</fullName>
    </submittedName>
</protein>
<accession>A0AA45L9T3</accession>
<dbReference type="EMBL" id="CP073249">
    <property type="protein sequence ID" value="QUF06279.1"/>
    <property type="molecule type" value="Genomic_DNA"/>
</dbReference>
<organism evidence="1 2">
    <name type="scientific">Actinosynnema pretiosum subsp. pretiosum</name>
    <dbReference type="NCBI Taxonomy" id="103721"/>
    <lineage>
        <taxon>Bacteria</taxon>
        <taxon>Bacillati</taxon>
        <taxon>Actinomycetota</taxon>
        <taxon>Actinomycetes</taxon>
        <taxon>Pseudonocardiales</taxon>
        <taxon>Pseudonocardiaceae</taxon>
        <taxon>Actinosynnema</taxon>
    </lineage>
</organism>
<sequence>MTSFISPHDSVIDLAEHAPGDLVGLVPELVAWNSGHGQQRPCLWQVVVEHVDSPGWGRGPSAWLDVGTAGSGGALRWVSPEGGFVPVASRPQGDDCLRDGWIRYASDHSGYPCRVHRSLLAPLPVVWSALADLVRTRARPELPAPWRWEPVEDWSALVREPA</sequence>
<proteinExistence type="predicted"/>
<evidence type="ECO:0000313" key="1">
    <source>
        <dbReference type="EMBL" id="QUF06279.1"/>
    </source>
</evidence>
<gene>
    <name evidence="1" type="ORF">KCV87_09595</name>
</gene>